<dbReference type="PANTHER" id="PTHR42703:SF1">
    <property type="entry name" value="NA(+)_H(+) ANTIPORTER SUBUNIT D1"/>
    <property type="match status" value="1"/>
</dbReference>
<feature type="domain" description="NADH:quinone oxidoreductase/Mrp antiporter transmembrane" evidence="10">
    <location>
        <begin position="9"/>
        <end position="121"/>
    </location>
</feature>
<dbReference type="InterPro" id="IPR050586">
    <property type="entry name" value="CPA3_Na-H_Antiporter_D"/>
</dbReference>
<gene>
    <name evidence="11" type="ORF">DICVIV_13871</name>
</gene>
<evidence type="ECO:0000256" key="7">
    <source>
        <dbReference type="ARBA" id="ARBA00023136"/>
    </source>
</evidence>
<dbReference type="EC" id="7.1.1.2" evidence="3"/>
<dbReference type="Proteomes" id="UP000053766">
    <property type="component" value="Unassembled WGS sequence"/>
</dbReference>
<evidence type="ECO:0000256" key="3">
    <source>
        <dbReference type="ARBA" id="ARBA00012944"/>
    </source>
</evidence>
<reference evidence="11 12" key="1">
    <citation type="submission" date="2013-11" db="EMBL/GenBank/DDBJ databases">
        <title>Draft genome of the bovine lungworm Dictyocaulus viviparus.</title>
        <authorList>
            <person name="Mitreva M."/>
        </authorList>
    </citation>
    <scope>NUCLEOTIDE SEQUENCE [LARGE SCALE GENOMIC DNA]</scope>
    <source>
        <strain evidence="11 12">HannoverDv2000</strain>
    </source>
</reference>
<evidence type="ECO:0000256" key="1">
    <source>
        <dbReference type="ARBA" id="ARBA00003257"/>
    </source>
</evidence>
<evidence type="ECO:0000256" key="5">
    <source>
        <dbReference type="ARBA" id="ARBA00022692"/>
    </source>
</evidence>
<feature type="transmembrane region" description="Helical" evidence="9">
    <location>
        <begin position="12"/>
        <end position="35"/>
    </location>
</feature>
<keyword evidence="4" id="KW-1003">Cell membrane</keyword>
<dbReference type="GO" id="GO:0005886">
    <property type="term" value="C:plasma membrane"/>
    <property type="evidence" value="ECO:0007669"/>
    <property type="project" value="UniProtKB-SubCell"/>
</dbReference>
<dbReference type="InterPro" id="IPR016024">
    <property type="entry name" value="ARM-type_fold"/>
</dbReference>
<evidence type="ECO:0000256" key="2">
    <source>
        <dbReference type="ARBA" id="ARBA00004651"/>
    </source>
</evidence>
<feature type="transmembrane region" description="Helical" evidence="9">
    <location>
        <begin position="87"/>
        <end position="106"/>
    </location>
</feature>
<dbReference type="EMBL" id="KN717590">
    <property type="protein sequence ID" value="KJH40193.1"/>
    <property type="molecule type" value="Genomic_DNA"/>
</dbReference>
<comment type="function">
    <text evidence="1">Core subunit of the mitochondrial membrane respiratory chain NADH dehydrogenase (Complex I) that is believed to belong to the minimal assembly required for catalysis. Complex I functions in the transfer of electrons from NADH to the respiratory chain. The immediate electron acceptor for the enzyme is believed to be ubiquinone.</text>
</comment>
<evidence type="ECO:0000256" key="8">
    <source>
        <dbReference type="ARBA" id="ARBA00049551"/>
    </source>
</evidence>
<comment type="catalytic activity">
    <reaction evidence="8">
        <text>a ubiquinone + NADH + 5 H(+)(in) = a ubiquinol + NAD(+) + 4 H(+)(out)</text>
        <dbReference type="Rhea" id="RHEA:29091"/>
        <dbReference type="Rhea" id="RHEA-COMP:9565"/>
        <dbReference type="Rhea" id="RHEA-COMP:9566"/>
        <dbReference type="ChEBI" id="CHEBI:15378"/>
        <dbReference type="ChEBI" id="CHEBI:16389"/>
        <dbReference type="ChEBI" id="CHEBI:17976"/>
        <dbReference type="ChEBI" id="CHEBI:57540"/>
        <dbReference type="ChEBI" id="CHEBI:57945"/>
        <dbReference type="EC" id="7.1.1.2"/>
    </reaction>
</comment>
<feature type="transmembrane region" description="Helical" evidence="9">
    <location>
        <begin position="47"/>
        <end position="66"/>
    </location>
</feature>
<sequence length="673" mass="76496">MAERIVTLYDNNIVKLGTLFIFVGLSIRMALFPLSRWLVNSYSEAPSFVSIFFLGTVTKVMIYVFIKIFYTVFHQNFFLLRPPLNKVIIILACCAIVSGSIFAMTVKDMERLLANSSVSQVQDECFTQYYKEITQALLTIFRSLVDSFPQYVQQVRVFCLCKMKLSHKYYKEITQALLTIFRSLGHSFPQYVQQDAWIEDHSVKVTVVSVLEQTGTALCKEFAPHIVGLIPYLLRVVQTDKSEERKLTTQVLSCMRSLSRCLTPHLHLVLPPVLMILDDPAVPISVRQSARVCPHIAELIPYLLRVVQTDKSEERKLTTQMWKHFEVFRRSVDSNLRKYNLNSGEAYEKYIKIAQKAMLHPAERPGRRRGTGAVPPEKITVPHTFTPSDAKNIKQILSWTVNKQRLNINAVVKAWAVDSLVSKEEWSQRLVKLRIAFIKSGSSAAIRAAASLKLTEELQDRLTGSLLIALETSNHPDVIQTILNQAEFIGHSDRGPLPIAYDRLGKSTEETKAYAKALRYMELQIHKHFDRELTEELQDRLTGSLLIALETSNHPDVIQTILNLAEFKDHSERGPLPIAYDRLGKSTEETKAYAKALRYKELQIHKHFDRGGIGLTTEDCQALITYANKLNAQEEAAGVVGYAEQHEMVIPADPEPLSDEMIGHQIMIGVWNH</sequence>
<dbReference type="GO" id="GO:0008137">
    <property type="term" value="F:NADH dehydrogenase (ubiquinone) activity"/>
    <property type="evidence" value="ECO:0007669"/>
    <property type="project" value="UniProtKB-EC"/>
</dbReference>
<dbReference type="SUPFAM" id="SSF48371">
    <property type="entry name" value="ARM repeat"/>
    <property type="match status" value="1"/>
</dbReference>
<dbReference type="InterPro" id="IPR011989">
    <property type="entry name" value="ARM-like"/>
</dbReference>
<accession>A0A0D8X6R6</accession>
<name>A0A0D8X6R6_DICVI</name>
<evidence type="ECO:0000256" key="6">
    <source>
        <dbReference type="ARBA" id="ARBA00022989"/>
    </source>
</evidence>
<dbReference type="InterPro" id="IPR001750">
    <property type="entry name" value="ND/Mrp_TM"/>
</dbReference>
<dbReference type="AlphaFoldDB" id="A0A0D8X6R6"/>
<evidence type="ECO:0000256" key="4">
    <source>
        <dbReference type="ARBA" id="ARBA00022475"/>
    </source>
</evidence>
<keyword evidence="7 9" id="KW-0472">Membrane</keyword>
<comment type="subcellular location">
    <subcellularLocation>
        <location evidence="2">Cell membrane</location>
        <topology evidence="2">Multi-pass membrane protein</topology>
    </subcellularLocation>
</comment>
<protein>
    <recommendedName>
        <fullName evidence="3">NADH:ubiquinone reductase (H(+)-translocating)</fullName>
        <ecNumber evidence="3">7.1.1.2</ecNumber>
    </recommendedName>
</protein>
<organism evidence="11 12">
    <name type="scientific">Dictyocaulus viviparus</name>
    <name type="common">Bovine lungworm</name>
    <dbReference type="NCBI Taxonomy" id="29172"/>
    <lineage>
        <taxon>Eukaryota</taxon>
        <taxon>Metazoa</taxon>
        <taxon>Ecdysozoa</taxon>
        <taxon>Nematoda</taxon>
        <taxon>Chromadorea</taxon>
        <taxon>Rhabditida</taxon>
        <taxon>Rhabditina</taxon>
        <taxon>Rhabditomorpha</taxon>
        <taxon>Strongyloidea</taxon>
        <taxon>Metastrongylidae</taxon>
        <taxon>Dictyocaulus</taxon>
    </lineage>
</organism>
<dbReference type="Pfam" id="PF00361">
    <property type="entry name" value="Proton_antipo_M"/>
    <property type="match status" value="1"/>
</dbReference>
<evidence type="ECO:0000313" key="12">
    <source>
        <dbReference type="Proteomes" id="UP000053766"/>
    </source>
</evidence>
<evidence type="ECO:0000256" key="9">
    <source>
        <dbReference type="SAM" id="Phobius"/>
    </source>
</evidence>
<keyword evidence="12" id="KW-1185">Reference proteome</keyword>
<proteinExistence type="predicted"/>
<evidence type="ECO:0000259" key="10">
    <source>
        <dbReference type="Pfam" id="PF00361"/>
    </source>
</evidence>
<dbReference type="PANTHER" id="PTHR42703">
    <property type="entry name" value="NADH DEHYDROGENASE"/>
    <property type="match status" value="1"/>
</dbReference>
<keyword evidence="5 9" id="KW-0812">Transmembrane</keyword>
<reference evidence="12" key="2">
    <citation type="journal article" date="2016" name="Sci. Rep.">
        <title>Dictyocaulus viviparus genome, variome and transcriptome elucidate lungworm biology and support future intervention.</title>
        <authorList>
            <person name="McNulty S.N."/>
            <person name="Strube C."/>
            <person name="Rosa B.A."/>
            <person name="Martin J.C."/>
            <person name="Tyagi R."/>
            <person name="Choi Y.J."/>
            <person name="Wang Q."/>
            <person name="Hallsworth Pepin K."/>
            <person name="Zhang X."/>
            <person name="Ozersky P."/>
            <person name="Wilson R.K."/>
            <person name="Sternberg P.W."/>
            <person name="Gasser R.B."/>
            <person name="Mitreva M."/>
        </authorList>
    </citation>
    <scope>NUCLEOTIDE SEQUENCE [LARGE SCALE GENOMIC DNA]</scope>
    <source>
        <strain evidence="12">HannoverDv2000</strain>
    </source>
</reference>
<dbReference type="STRING" id="29172.A0A0D8X6R6"/>
<dbReference type="Gene3D" id="1.25.10.10">
    <property type="entry name" value="Leucine-rich Repeat Variant"/>
    <property type="match status" value="1"/>
</dbReference>
<evidence type="ECO:0000313" key="11">
    <source>
        <dbReference type="EMBL" id="KJH40193.1"/>
    </source>
</evidence>
<dbReference type="OrthoDB" id="2250022at2759"/>
<keyword evidence="6 9" id="KW-1133">Transmembrane helix</keyword>